<accession>A0ABU1FQI4</accession>
<dbReference type="InterPro" id="IPR037294">
    <property type="entry name" value="ABC_BtuC-like"/>
</dbReference>
<dbReference type="RefSeq" id="WP_310536280.1">
    <property type="nucleotide sequence ID" value="NZ_BAAAOC010000018.1"/>
</dbReference>
<evidence type="ECO:0000256" key="8">
    <source>
        <dbReference type="SAM" id="Phobius"/>
    </source>
</evidence>
<evidence type="ECO:0000256" key="2">
    <source>
        <dbReference type="ARBA" id="ARBA00007935"/>
    </source>
</evidence>
<evidence type="ECO:0000256" key="6">
    <source>
        <dbReference type="ARBA" id="ARBA00022989"/>
    </source>
</evidence>
<comment type="subcellular location">
    <subcellularLocation>
        <location evidence="1">Cell membrane</location>
        <topology evidence="1">Multi-pass membrane protein</topology>
    </subcellularLocation>
</comment>
<evidence type="ECO:0000256" key="5">
    <source>
        <dbReference type="ARBA" id="ARBA00022692"/>
    </source>
</evidence>
<sequence>MLDSPASPRAARHPSPATALSARRRRLRKLLLIAAASTAALVTVISLAVSLGPVRTPMLAAPVVLLEPIAPALQPFGLHLPDLDPSHSALISTVRLPRVLLAALTGAALACAGAVMQAVFRNPLAEPGITGVSSGAAAAAVLLLVTGVAMAHPWTLPAGAFLGALAAVTFVQLVAGVARPGSTATLLLVGVALNALLGAVISAAIANASSTSDVQHAIFWLNGDLTATSWGDVRVAVIPVLIGLVVLLGFGRELNLMVLSEDAAASSGVNTVAVRQVVLAVAALITAATVAVTGVIAFVGLVVPHLVRLVIGPDQRALLPLSVAAGAVFLVLADLGARLLFSPVVLQTGVVTALVGAPVLLLLVLHRRPG</sequence>
<dbReference type="CDD" id="cd06550">
    <property type="entry name" value="TM_ABC_iron-siderophores_like"/>
    <property type="match status" value="1"/>
</dbReference>
<evidence type="ECO:0000313" key="9">
    <source>
        <dbReference type="EMBL" id="MDR5710895.1"/>
    </source>
</evidence>
<evidence type="ECO:0000256" key="4">
    <source>
        <dbReference type="ARBA" id="ARBA00022475"/>
    </source>
</evidence>
<feature type="transmembrane region" description="Helical" evidence="8">
    <location>
        <begin position="132"/>
        <end position="151"/>
    </location>
</feature>
<keyword evidence="4" id="KW-1003">Cell membrane</keyword>
<dbReference type="PANTHER" id="PTHR30472">
    <property type="entry name" value="FERRIC ENTEROBACTIN TRANSPORT SYSTEM PERMEASE PROTEIN"/>
    <property type="match status" value="1"/>
</dbReference>
<keyword evidence="5 8" id="KW-0812">Transmembrane</keyword>
<reference evidence="10" key="1">
    <citation type="submission" date="2023-07" db="EMBL/GenBank/DDBJ databases">
        <title>Description of three actinobacteria isolated from air of manufacturing shop in a pharmaceutical factory.</title>
        <authorList>
            <person name="Zhang D.-F."/>
        </authorList>
    </citation>
    <scope>NUCLEOTIDE SEQUENCE [LARGE SCALE GENOMIC DNA]</scope>
    <source>
        <strain evidence="10">CCTCC AB 207010</strain>
    </source>
</reference>
<proteinExistence type="inferred from homology"/>
<evidence type="ECO:0000256" key="1">
    <source>
        <dbReference type="ARBA" id="ARBA00004651"/>
    </source>
</evidence>
<feature type="transmembrane region" description="Helical" evidence="8">
    <location>
        <begin position="99"/>
        <end position="120"/>
    </location>
</feature>
<evidence type="ECO:0000256" key="7">
    <source>
        <dbReference type="ARBA" id="ARBA00023136"/>
    </source>
</evidence>
<feature type="transmembrane region" description="Helical" evidence="8">
    <location>
        <begin position="184"/>
        <end position="206"/>
    </location>
</feature>
<dbReference type="InterPro" id="IPR000522">
    <property type="entry name" value="ABC_transptr_permease_BtuC"/>
</dbReference>
<keyword evidence="6 8" id="KW-1133">Transmembrane helix</keyword>
<keyword evidence="7 8" id="KW-0472">Membrane</keyword>
<dbReference type="Pfam" id="PF01032">
    <property type="entry name" value="FecCD"/>
    <property type="match status" value="1"/>
</dbReference>
<protein>
    <submittedName>
        <fullName evidence="9">Iron ABC transporter permease</fullName>
    </submittedName>
</protein>
<feature type="transmembrane region" description="Helical" evidence="8">
    <location>
        <begin position="277"/>
        <end position="306"/>
    </location>
</feature>
<keyword evidence="10" id="KW-1185">Reference proteome</keyword>
<feature type="transmembrane region" description="Helical" evidence="8">
    <location>
        <begin position="233"/>
        <end position="251"/>
    </location>
</feature>
<evidence type="ECO:0000256" key="3">
    <source>
        <dbReference type="ARBA" id="ARBA00022448"/>
    </source>
</evidence>
<comment type="similarity">
    <text evidence="2">Belongs to the binding-protein-dependent transport system permease family. FecCD subfamily.</text>
</comment>
<name>A0ABU1FQI4_9MICC</name>
<evidence type="ECO:0000313" key="10">
    <source>
        <dbReference type="Proteomes" id="UP001260872"/>
    </source>
</evidence>
<dbReference type="EMBL" id="JAVKGT010000003">
    <property type="protein sequence ID" value="MDR5710895.1"/>
    <property type="molecule type" value="Genomic_DNA"/>
</dbReference>
<feature type="transmembrane region" description="Helical" evidence="8">
    <location>
        <begin position="30"/>
        <end position="52"/>
    </location>
</feature>
<dbReference type="Proteomes" id="UP001260872">
    <property type="component" value="Unassembled WGS sequence"/>
</dbReference>
<gene>
    <name evidence="9" type="ORF">RH857_01900</name>
</gene>
<dbReference type="PANTHER" id="PTHR30472:SF25">
    <property type="entry name" value="ABC TRANSPORTER PERMEASE PROTEIN MJ0876-RELATED"/>
    <property type="match status" value="1"/>
</dbReference>
<keyword evidence="3" id="KW-0813">Transport</keyword>
<organism evidence="9 10">
    <name type="scientific">Nesterenkonia flava</name>
    <dbReference type="NCBI Taxonomy" id="469799"/>
    <lineage>
        <taxon>Bacteria</taxon>
        <taxon>Bacillati</taxon>
        <taxon>Actinomycetota</taxon>
        <taxon>Actinomycetes</taxon>
        <taxon>Micrococcales</taxon>
        <taxon>Micrococcaceae</taxon>
        <taxon>Nesterenkonia</taxon>
    </lineage>
</organism>
<feature type="transmembrane region" description="Helical" evidence="8">
    <location>
        <begin position="158"/>
        <end position="178"/>
    </location>
</feature>
<feature type="transmembrane region" description="Helical" evidence="8">
    <location>
        <begin position="345"/>
        <end position="365"/>
    </location>
</feature>
<dbReference type="SUPFAM" id="SSF81345">
    <property type="entry name" value="ABC transporter involved in vitamin B12 uptake, BtuC"/>
    <property type="match status" value="1"/>
</dbReference>
<comment type="caution">
    <text evidence="9">The sequence shown here is derived from an EMBL/GenBank/DDBJ whole genome shotgun (WGS) entry which is preliminary data.</text>
</comment>
<dbReference type="Gene3D" id="1.10.3470.10">
    <property type="entry name" value="ABC transporter involved in vitamin B12 uptake, BtuC"/>
    <property type="match status" value="1"/>
</dbReference>